<dbReference type="Pfam" id="PF13177">
    <property type="entry name" value="DNA_pol3_delta2"/>
    <property type="match status" value="1"/>
</dbReference>
<dbReference type="Gene3D" id="3.40.50.300">
    <property type="entry name" value="P-loop containing nucleotide triphosphate hydrolases"/>
    <property type="match status" value="1"/>
</dbReference>
<feature type="non-terminal residue" evidence="1">
    <location>
        <position position="1"/>
    </location>
</feature>
<dbReference type="AlphaFoldDB" id="A0A383D0C5"/>
<accession>A0A383D0C5</accession>
<evidence type="ECO:0008006" key="2">
    <source>
        <dbReference type="Google" id="ProtNLM"/>
    </source>
</evidence>
<gene>
    <name evidence="1" type="ORF">METZ01_LOCUS490172</name>
</gene>
<dbReference type="SUPFAM" id="SSF52540">
    <property type="entry name" value="P-loop containing nucleoside triphosphate hydrolases"/>
    <property type="match status" value="1"/>
</dbReference>
<dbReference type="InterPro" id="IPR050238">
    <property type="entry name" value="DNA_Rep/Repair_Clamp_Loader"/>
</dbReference>
<dbReference type="PANTHER" id="PTHR11669:SF8">
    <property type="entry name" value="DNA POLYMERASE III SUBUNIT DELTA"/>
    <property type="match status" value="1"/>
</dbReference>
<dbReference type="GO" id="GO:0008408">
    <property type="term" value="F:3'-5' exonuclease activity"/>
    <property type="evidence" value="ECO:0007669"/>
    <property type="project" value="InterPro"/>
</dbReference>
<dbReference type="PANTHER" id="PTHR11669">
    <property type="entry name" value="REPLICATION FACTOR C / DNA POLYMERASE III GAMMA-TAU SUBUNIT"/>
    <property type="match status" value="1"/>
</dbReference>
<organism evidence="1">
    <name type="scientific">marine metagenome</name>
    <dbReference type="NCBI Taxonomy" id="408172"/>
    <lineage>
        <taxon>unclassified sequences</taxon>
        <taxon>metagenomes</taxon>
        <taxon>ecological metagenomes</taxon>
    </lineage>
</organism>
<dbReference type="EMBL" id="UINC01212826">
    <property type="protein sequence ID" value="SVE37318.1"/>
    <property type="molecule type" value="Genomic_DNA"/>
</dbReference>
<dbReference type="InterPro" id="IPR027417">
    <property type="entry name" value="P-loop_NTPase"/>
</dbReference>
<name>A0A383D0C5_9ZZZZ</name>
<dbReference type="InterPro" id="IPR004622">
    <property type="entry name" value="DNA_pol_HolB"/>
</dbReference>
<dbReference type="GO" id="GO:0006261">
    <property type="term" value="P:DNA-templated DNA replication"/>
    <property type="evidence" value="ECO:0007669"/>
    <property type="project" value="TreeGrafter"/>
</dbReference>
<protein>
    <recommendedName>
        <fullName evidence="2">AAA+ ATPase domain-containing protein</fullName>
    </recommendedName>
</protein>
<proteinExistence type="predicted"/>
<feature type="non-terminal residue" evidence="1">
    <location>
        <position position="238"/>
    </location>
</feature>
<evidence type="ECO:0000313" key="1">
    <source>
        <dbReference type="EMBL" id="SVE37318.1"/>
    </source>
</evidence>
<dbReference type="GO" id="GO:0003887">
    <property type="term" value="F:DNA-directed DNA polymerase activity"/>
    <property type="evidence" value="ECO:0007669"/>
    <property type="project" value="InterPro"/>
</dbReference>
<sequence>SILNKKSSLYLLSCIGRIGEFNIFAMPFKSILGQSQPKKILTNALQNSSVAHAYLFYGQESIGKKKLAIALAKALNCKGPDPLDACDECESCLKIERRVHPDFFFIEPVKSTPTSREAVIKIEAIRELQKKLAYLPYEGKTKVVVIDSADLLNHQAANSFLKTLEEPPASTVLILISSNPHRLLPTLISRCQGIQFHRLSSSDIRKIIQSQLQEAGESLTELELDFHAQRSQGSVNRA</sequence>
<dbReference type="NCBIfam" id="TIGR00678">
    <property type="entry name" value="holB"/>
    <property type="match status" value="1"/>
</dbReference>
<reference evidence="1" key="1">
    <citation type="submission" date="2018-05" db="EMBL/GenBank/DDBJ databases">
        <authorList>
            <person name="Lanie J.A."/>
            <person name="Ng W.-L."/>
            <person name="Kazmierczak K.M."/>
            <person name="Andrzejewski T.M."/>
            <person name="Davidsen T.M."/>
            <person name="Wayne K.J."/>
            <person name="Tettelin H."/>
            <person name="Glass J.I."/>
            <person name="Rusch D."/>
            <person name="Podicherti R."/>
            <person name="Tsui H.-C.T."/>
            <person name="Winkler M.E."/>
        </authorList>
    </citation>
    <scope>NUCLEOTIDE SEQUENCE</scope>
</reference>
<dbReference type="FunFam" id="3.40.50.300:FF:001255">
    <property type="entry name" value="DNA polymerase III subunit delta"/>
    <property type="match status" value="1"/>
</dbReference>